<keyword evidence="1" id="KW-0560">Oxidoreductase</keyword>
<dbReference type="RefSeq" id="WP_085812092.1">
    <property type="nucleotide sequence ID" value="NZ_AP023213.1"/>
</dbReference>
<dbReference type="CDD" id="cd19076">
    <property type="entry name" value="AKR_AKR13A_13D"/>
    <property type="match status" value="1"/>
</dbReference>
<reference evidence="3 4" key="1">
    <citation type="submission" date="2020-06" db="EMBL/GenBank/DDBJ databases">
        <title>Interaction of electrochemicaly active bacteria, Geobacter bremensis R4 on different carbon anode.</title>
        <authorList>
            <person name="Meng L."/>
            <person name="Yoshida N."/>
        </authorList>
    </citation>
    <scope>NUCLEOTIDE SEQUENCE [LARGE SCALE GENOMIC DNA]</scope>
    <source>
        <strain evidence="3 4">R4</strain>
    </source>
</reference>
<dbReference type="InterPro" id="IPR036812">
    <property type="entry name" value="NAD(P)_OxRdtase_dom_sf"/>
</dbReference>
<dbReference type="Proteomes" id="UP000515472">
    <property type="component" value="Chromosome"/>
</dbReference>
<gene>
    <name evidence="3" type="ORF">GEOBRER4_n2861</name>
</gene>
<name>A0A6S6M2U7_9BACT</name>
<keyword evidence="4" id="KW-1185">Reference proteome</keyword>
<dbReference type="SUPFAM" id="SSF51430">
    <property type="entry name" value="NAD(P)-linked oxidoreductase"/>
    <property type="match status" value="1"/>
</dbReference>
<accession>A0A6S6M2U7</accession>
<dbReference type="GO" id="GO:0016491">
    <property type="term" value="F:oxidoreductase activity"/>
    <property type="evidence" value="ECO:0007669"/>
    <property type="project" value="UniProtKB-KW"/>
</dbReference>
<organism evidence="3 4">
    <name type="scientific">Citrifermentans bremense</name>
    <dbReference type="NCBI Taxonomy" id="60035"/>
    <lineage>
        <taxon>Bacteria</taxon>
        <taxon>Pseudomonadati</taxon>
        <taxon>Thermodesulfobacteriota</taxon>
        <taxon>Desulfuromonadia</taxon>
        <taxon>Geobacterales</taxon>
        <taxon>Geobacteraceae</taxon>
        <taxon>Citrifermentans</taxon>
    </lineage>
</organism>
<dbReference type="InterPro" id="IPR023210">
    <property type="entry name" value="NADP_OxRdtase_dom"/>
</dbReference>
<feature type="domain" description="NADP-dependent oxidoreductase" evidence="2">
    <location>
        <begin position="16"/>
        <end position="307"/>
    </location>
</feature>
<sequence>MHKRKLGQQGLEVPALGLGCMGMSYDYGHRDDAASIKVLRRAVELGITFWDTAEVYGPFCNEQLLGRVLKEVPRQRLVLATKFAWRFGPHGRQIGLDSSPAQVRRAIDGSLKRLGTDYIDLYYQHRLDPAVPIEETVGALAELVKQGKVRYIGLSEVGPGIVRRAHAVHPLSAVQSEFSLWERGVEDKLLPVLRELGIGFVAYSPMGRGFLAGKIRTPDDLEPCDWRRKNPRFLAENLSHNFRLVSMVNDIARAHDATPAQVALAWILRRGADLVPIPGTKHLRYLEENAQAVGLKLSEEVWADLDRSVNCFKVAGERYQEEALRFIDSTE</sequence>
<dbReference type="EMBL" id="AP023213">
    <property type="protein sequence ID" value="BCG47998.1"/>
    <property type="molecule type" value="Genomic_DNA"/>
</dbReference>
<evidence type="ECO:0000259" key="2">
    <source>
        <dbReference type="Pfam" id="PF00248"/>
    </source>
</evidence>
<dbReference type="KEGG" id="gbn:GEOBRER4_27480"/>
<proteinExistence type="predicted"/>
<evidence type="ECO:0000256" key="1">
    <source>
        <dbReference type="ARBA" id="ARBA00023002"/>
    </source>
</evidence>
<dbReference type="Gene3D" id="3.20.20.100">
    <property type="entry name" value="NADP-dependent oxidoreductase domain"/>
    <property type="match status" value="1"/>
</dbReference>
<dbReference type="GO" id="GO:0005737">
    <property type="term" value="C:cytoplasm"/>
    <property type="evidence" value="ECO:0007669"/>
    <property type="project" value="TreeGrafter"/>
</dbReference>
<evidence type="ECO:0000313" key="4">
    <source>
        <dbReference type="Proteomes" id="UP000515472"/>
    </source>
</evidence>
<protein>
    <submittedName>
        <fullName evidence="3">Oxidoreductase, aldo/keto reductase family</fullName>
    </submittedName>
</protein>
<dbReference type="InterPro" id="IPR050791">
    <property type="entry name" value="Aldo-Keto_reductase"/>
</dbReference>
<dbReference type="Pfam" id="PF00248">
    <property type="entry name" value="Aldo_ket_red"/>
    <property type="match status" value="1"/>
</dbReference>
<evidence type="ECO:0000313" key="3">
    <source>
        <dbReference type="EMBL" id="BCG47998.1"/>
    </source>
</evidence>
<dbReference type="PRINTS" id="PR00069">
    <property type="entry name" value="ALDKETRDTASE"/>
</dbReference>
<dbReference type="PANTHER" id="PTHR43625">
    <property type="entry name" value="AFLATOXIN B1 ALDEHYDE REDUCTASE"/>
    <property type="match status" value="1"/>
</dbReference>
<dbReference type="InterPro" id="IPR020471">
    <property type="entry name" value="AKR"/>
</dbReference>
<dbReference type="PANTHER" id="PTHR43625:SF5">
    <property type="entry name" value="PYRIDOXAL REDUCTASE, CHLOROPLASTIC"/>
    <property type="match status" value="1"/>
</dbReference>
<dbReference type="AlphaFoldDB" id="A0A6S6M2U7"/>